<evidence type="ECO:0000313" key="3">
    <source>
        <dbReference type="Proteomes" id="UP001141806"/>
    </source>
</evidence>
<dbReference type="Proteomes" id="UP001141806">
    <property type="component" value="Unassembled WGS sequence"/>
</dbReference>
<accession>A0A9Q0QQT7</accession>
<name>A0A9Q0QQT7_9MAGN</name>
<gene>
    <name evidence="2" type="ORF">NE237_014995</name>
</gene>
<feature type="region of interest" description="Disordered" evidence="1">
    <location>
        <begin position="148"/>
        <end position="168"/>
    </location>
</feature>
<keyword evidence="3" id="KW-1185">Reference proteome</keyword>
<comment type="caution">
    <text evidence="2">The sequence shown here is derived from an EMBL/GenBank/DDBJ whole genome shotgun (WGS) entry which is preliminary data.</text>
</comment>
<proteinExistence type="predicted"/>
<sequence length="225" mass="24711">MSRGMEVRGYWVVGLKERKGWRREGGARLGLDEGEVGDVSIKGEGLVEWAQGEWVAVREGHGEGGGGGWHGLMAAWSGAQGEEEVAVMGVSRGMGSWRVAWAHGLVGEGEGAGGVGLKERRRWQGGSRMEVAVRGSMMDGGIDFTEKESREAKAEKEVKEGEKPRQREEIAEGVRADLARQVFDEICASNSVLWNLMIDGYMRPGIKFLISALVLRSYEVTRYRL</sequence>
<organism evidence="2 3">
    <name type="scientific">Protea cynaroides</name>
    <dbReference type="NCBI Taxonomy" id="273540"/>
    <lineage>
        <taxon>Eukaryota</taxon>
        <taxon>Viridiplantae</taxon>
        <taxon>Streptophyta</taxon>
        <taxon>Embryophyta</taxon>
        <taxon>Tracheophyta</taxon>
        <taxon>Spermatophyta</taxon>
        <taxon>Magnoliopsida</taxon>
        <taxon>Proteales</taxon>
        <taxon>Proteaceae</taxon>
        <taxon>Protea</taxon>
    </lineage>
</organism>
<evidence type="ECO:0000313" key="2">
    <source>
        <dbReference type="EMBL" id="KAJ4968294.1"/>
    </source>
</evidence>
<reference evidence="2" key="1">
    <citation type="journal article" date="2023" name="Plant J.">
        <title>The genome of the king protea, Protea cynaroides.</title>
        <authorList>
            <person name="Chang J."/>
            <person name="Duong T.A."/>
            <person name="Schoeman C."/>
            <person name="Ma X."/>
            <person name="Roodt D."/>
            <person name="Barker N."/>
            <person name="Li Z."/>
            <person name="Van de Peer Y."/>
            <person name="Mizrachi E."/>
        </authorList>
    </citation>
    <scope>NUCLEOTIDE SEQUENCE</scope>
    <source>
        <tissue evidence="2">Young leaves</tissue>
    </source>
</reference>
<evidence type="ECO:0000256" key="1">
    <source>
        <dbReference type="SAM" id="MobiDB-lite"/>
    </source>
</evidence>
<dbReference type="AlphaFoldDB" id="A0A9Q0QQT7"/>
<dbReference type="EMBL" id="JAMYWD010000006">
    <property type="protein sequence ID" value="KAJ4968294.1"/>
    <property type="molecule type" value="Genomic_DNA"/>
</dbReference>
<protein>
    <submittedName>
        <fullName evidence="2">Uncharacterized protein</fullName>
    </submittedName>
</protein>